<protein>
    <recommendedName>
        <fullName evidence="2">GlcG protein</fullName>
    </recommendedName>
</protein>
<dbReference type="InterPro" id="IPR005624">
    <property type="entry name" value="PduO/GlcC-like"/>
</dbReference>
<dbReference type="HOGENOM" id="CLU_103773_3_0_5"/>
<dbReference type="Proteomes" id="UP000004659">
    <property type="component" value="Unassembled WGS sequence"/>
</dbReference>
<dbReference type="PANTHER" id="PTHR34309">
    <property type="entry name" value="SLR1406 PROTEIN"/>
    <property type="match status" value="1"/>
</dbReference>
<dbReference type="InterPro" id="IPR038084">
    <property type="entry name" value="PduO/GlcC-like_sf"/>
</dbReference>
<evidence type="ECO:0008006" key="2">
    <source>
        <dbReference type="Google" id="ProtNLM"/>
    </source>
</evidence>
<proteinExistence type="predicted"/>
<dbReference type="PANTHER" id="PTHR34309:SF10">
    <property type="entry name" value="SLR1406 PROTEIN"/>
    <property type="match status" value="1"/>
</dbReference>
<gene>
    <name evidence="1" type="ORF">BALG_03138</name>
</gene>
<accession>A0A0E1WY92</accession>
<dbReference type="InterPro" id="IPR052517">
    <property type="entry name" value="GlcG_carb_metab_protein"/>
</dbReference>
<dbReference type="SUPFAM" id="SSF143744">
    <property type="entry name" value="GlcG-like"/>
    <property type="match status" value="1"/>
</dbReference>
<dbReference type="GeneID" id="93017881"/>
<dbReference type="EMBL" id="EQ999542">
    <property type="protein sequence ID" value="EEZ29795.1"/>
    <property type="molecule type" value="Genomic_DNA"/>
</dbReference>
<reference evidence="1" key="1">
    <citation type="submission" date="2009-01" db="EMBL/GenBank/DDBJ databases">
        <title>The Genome Sequence of Brucella pinnipedialis M292/94/1.</title>
        <authorList>
            <consortium name="The Broad Institute Genome Sequencing Platform"/>
            <person name="Ward D."/>
            <person name="Young S.K."/>
            <person name="Kodira C.D."/>
            <person name="Zeng Q."/>
            <person name="Koehrsen M."/>
            <person name="Alvarado L."/>
            <person name="Berlin A."/>
            <person name="Borenstein D."/>
            <person name="Chen Z."/>
            <person name="Engels R."/>
            <person name="Freedman E."/>
            <person name="Gellesch M."/>
            <person name="Goldberg J."/>
            <person name="Griggs A."/>
            <person name="Gujja S."/>
            <person name="Heiman D."/>
            <person name="Hepburn T."/>
            <person name="Howarth C."/>
            <person name="Jen D."/>
            <person name="Larson L."/>
            <person name="Lewis B."/>
            <person name="Mehta T."/>
            <person name="Park D."/>
            <person name="Pearson M."/>
            <person name="Roberts A."/>
            <person name="Saif S."/>
            <person name="Shea T."/>
            <person name="Shenoy N."/>
            <person name="Sisk P."/>
            <person name="Stolte C."/>
            <person name="Sykes S."/>
            <person name="Walk T."/>
            <person name="White J."/>
            <person name="Yandava C."/>
            <person name="Whatmore A.M."/>
            <person name="Perrett L.L."/>
            <person name="O'Callaghan D."/>
            <person name="Nusbaum C."/>
            <person name="Galagan J."/>
            <person name="Birren B."/>
        </authorList>
    </citation>
    <scope>NUCLEOTIDE SEQUENCE [LARGE SCALE GENOMIC DNA]</scope>
    <source>
        <strain evidence="1">M292/94/1</strain>
    </source>
</reference>
<organism evidence="1">
    <name type="scientific">Brucella pinnipedialis M292/94/1</name>
    <dbReference type="NCBI Taxonomy" id="520462"/>
    <lineage>
        <taxon>Bacteria</taxon>
        <taxon>Pseudomonadati</taxon>
        <taxon>Pseudomonadota</taxon>
        <taxon>Alphaproteobacteria</taxon>
        <taxon>Hyphomicrobiales</taxon>
        <taxon>Brucellaceae</taxon>
        <taxon>Brucella/Ochrobactrum group</taxon>
        <taxon>Brucella</taxon>
    </lineage>
</organism>
<dbReference type="Gene3D" id="3.30.450.150">
    <property type="entry name" value="Haem-degrading domain"/>
    <property type="match status" value="1"/>
</dbReference>
<dbReference type="Pfam" id="PF03928">
    <property type="entry name" value="HbpS-like"/>
    <property type="match status" value="1"/>
</dbReference>
<dbReference type="RefSeq" id="WP_002964855.1">
    <property type="nucleotide sequence ID" value="NZ_EQ999542.1"/>
</dbReference>
<name>A0A0E1WY92_9HYPH</name>
<sequence length="143" mass="14432">MPSLTLERANAIIAGAFAKAEELKLKPLAVSVLDAGGHVKAFQRQDGASMLRFEIGSGKAYGALAVGTGSRWLNNQAKDRPHFLEGLSGVSGGRVVPVPGGVLIKDADGEILGAVGISGDTSDNDEAAAIAGIEAAGFAFDAG</sequence>
<dbReference type="AlphaFoldDB" id="A0A0E1WY92"/>
<evidence type="ECO:0000313" key="1">
    <source>
        <dbReference type="EMBL" id="EEZ29795.1"/>
    </source>
</evidence>